<feature type="compositionally biased region" description="Polar residues" evidence="1">
    <location>
        <begin position="230"/>
        <end position="246"/>
    </location>
</feature>
<organism evidence="3 4">
    <name type="scientific">Orchesella dallaii</name>
    <dbReference type="NCBI Taxonomy" id="48710"/>
    <lineage>
        <taxon>Eukaryota</taxon>
        <taxon>Metazoa</taxon>
        <taxon>Ecdysozoa</taxon>
        <taxon>Arthropoda</taxon>
        <taxon>Hexapoda</taxon>
        <taxon>Collembola</taxon>
        <taxon>Entomobryomorpha</taxon>
        <taxon>Entomobryoidea</taxon>
        <taxon>Orchesellidae</taxon>
        <taxon>Orchesellinae</taxon>
        <taxon>Orchesella</taxon>
    </lineage>
</organism>
<evidence type="ECO:0000313" key="3">
    <source>
        <dbReference type="EMBL" id="CAL8093684.1"/>
    </source>
</evidence>
<gene>
    <name evidence="3" type="ORF">ODALV1_LOCUS8565</name>
</gene>
<feature type="region of interest" description="Disordered" evidence="1">
    <location>
        <begin position="75"/>
        <end position="95"/>
    </location>
</feature>
<reference evidence="3 4" key="1">
    <citation type="submission" date="2024-08" db="EMBL/GenBank/DDBJ databases">
        <authorList>
            <person name="Cucini C."/>
            <person name="Frati F."/>
        </authorList>
    </citation>
    <scope>NUCLEOTIDE SEQUENCE [LARGE SCALE GENOMIC DNA]</scope>
</reference>
<dbReference type="EMBL" id="CAXLJM020000026">
    <property type="protein sequence ID" value="CAL8093684.1"/>
    <property type="molecule type" value="Genomic_DNA"/>
</dbReference>
<dbReference type="Proteomes" id="UP001642540">
    <property type="component" value="Unassembled WGS sequence"/>
</dbReference>
<name>A0ABP1Q8R7_9HEXA</name>
<feature type="chain" id="PRO_5046809722" evidence="2">
    <location>
        <begin position="26"/>
        <end position="260"/>
    </location>
</feature>
<keyword evidence="2" id="KW-0732">Signal</keyword>
<feature type="signal peptide" evidence="2">
    <location>
        <begin position="1"/>
        <end position="25"/>
    </location>
</feature>
<feature type="region of interest" description="Disordered" evidence="1">
    <location>
        <begin position="227"/>
        <end position="246"/>
    </location>
</feature>
<keyword evidence="4" id="KW-1185">Reference proteome</keyword>
<evidence type="ECO:0000256" key="1">
    <source>
        <dbReference type="SAM" id="MobiDB-lite"/>
    </source>
</evidence>
<sequence>MKWGQCNSLAVMATVLLFLPENLLASGNSSLFSTALRNRRVYDTSLQSSIIRLIRELMLTPKVYDSMANAEKRADSGRVLFPGQTSSTSQTQHQYRIEEPRPIRAMALTGRNLNTNGGSGSWRPGKVERVPRPIIINGNNAAMNAPRYNRMIEGPAPTVGAIKIPPPSVIMSQPLRVLEGDRDSRGRSLKEIDVQGVRVIVGQRVPDDPEDKIFTWRNGRVIKGMFFPNDPSNNRPALNQEESNDISKPSSLVISSAYNF</sequence>
<accession>A0ABP1Q8R7</accession>
<comment type="caution">
    <text evidence="3">The sequence shown here is derived from an EMBL/GenBank/DDBJ whole genome shotgun (WGS) entry which is preliminary data.</text>
</comment>
<evidence type="ECO:0000313" key="4">
    <source>
        <dbReference type="Proteomes" id="UP001642540"/>
    </source>
</evidence>
<protein>
    <submittedName>
        <fullName evidence="3">Uncharacterized protein</fullName>
    </submittedName>
</protein>
<evidence type="ECO:0000256" key="2">
    <source>
        <dbReference type="SAM" id="SignalP"/>
    </source>
</evidence>
<proteinExistence type="predicted"/>